<dbReference type="InterPro" id="IPR032109">
    <property type="entry name" value="Big_3_5"/>
</dbReference>
<feature type="region of interest" description="Disordered" evidence="1">
    <location>
        <begin position="43"/>
        <end position="65"/>
    </location>
</feature>
<dbReference type="GO" id="GO:0005975">
    <property type="term" value="P:carbohydrate metabolic process"/>
    <property type="evidence" value="ECO:0007669"/>
    <property type="project" value="UniProtKB-ARBA"/>
</dbReference>
<feature type="chain" id="PRO_5012413992" evidence="2">
    <location>
        <begin position="30"/>
        <end position="806"/>
    </location>
</feature>
<dbReference type="Pfam" id="PF08309">
    <property type="entry name" value="LVIVD"/>
    <property type="match status" value="1"/>
</dbReference>
<keyword evidence="5" id="KW-1185">Reference proteome</keyword>
<keyword evidence="2" id="KW-0732">Signal</keyword>
<dbReference type="EMBL" id="LT796768">
    <property type="protein sequence ID" value="SKB03182.1"/>
    <property type="molecule type" value="Genomic_DNA"/>
</dbReference>
<gene>
    <name evidence="4" type="ORF">SAMN06295964_0175</name>
</gene>
<accession>A0A1T4YN40</accession>
<dbReference type="InterPro" id="IPR013783">
    <property type="entry name" value="Ig-like_fold"/>
</dbReference>
<evidence type="ECO:0000256" key="2">
    <source>
        <dbReference type="SAM" id="SignalP"/>
    </source>
</evidence>
<reference evidence="5" key="1">
    <citation type="submission" date="2017-02" db="EMBL/GenBank/DDBJ databases">
        <authorList>
            <person name="Varghese N."/>
            <person name="Submissions S."/>
        </authorList>
    </citation>
    <scope>NUCLEOTIDE SEQUENCE [LARGE SCALE GENOMIC DNA]</scope>
    <source>
        <strain evidence="5">9H-4</strain>
    </source>
</reference>
<dbReference type="STRING" id="1736691.SAMN06295964_0175"/>
<dbReference type="RefSeq" id="WP_078698394.1">
    <property type="nucleotide sequence ID" value="NZ_LT796768.1"/>
</dbReference>
<evidence type="ECO:0000256" key="1">
    <source>
        <dbReference type="SAM" id="MobiDB-lite"/>
    </source>
</evidence>
<organism evidence="4 5">
    <name type="scientific">Aeromicrobium choanae</name>
    <dbReference type="NCBI Taxonomy" id="1736691"/>
    <lineage>
        <taxon>Bacteria</taxon>
        <taxon>Bacillati</taxon>
        <taxon>Actinomycetota</taxon>
        <taxon>Actinomycetes</taxon>
        <taxon>Propionibacteriales</taxon>
        <taxon>Nocardioidaceae</taxon>
        <taxon>Aeromicrobium</taxon>
    </lineage>
</organism>
<evidence type="ECO:0000313" key="4">
    <source>
        <dbReference type="EMBL" id="SKB03182.1"/>
    </source>
</evidence>
<dbReference type="Gene3D" id="2.60.40.10">
    <property type="entry name" value="Immunoglobulins"/>
    <property type="match status" value="2"/>
</dbReference>
<dbReference type="InterPro" id="IPR013211">
    <property type="entry name" value="LVIVD"/>
</dbReference>
<dbReference type="Proteomes" id="UP000191040">
    <property type="component" value="Chromosome I"/>
</dbReference>
<dbReference type="Pfam" id="PF16640">
    <property type="entry name" value="Big_3_5"/>
    <property type="match status" value="1"/>
</dbReference>
<dbReference type="OrthoDB" id="4300819at2"/>
<dbReference type="AlphaFoldDB" id="A0A1T4YN40"/>
<evidence type="ECO:0000313" key="5">
    <source>
        <dbReference type="Proteomes" id="UP000191040"/>
    </source>
</evidence>
<sequence length="806" mass="84034">MRSVHLRRTLSAAALVALGLGALATPAVADPLVPETREQARILGDGSGSADVTAEDESNGSIAPGGVPFVPMDFTRMPLASGEEESTANVEKVASVPLQEGQATMSNLAFKGDYVFQGSYNGFVAYDVGDPEAPQVVSNTICPGYQGDLSIAGDLLFFSVDQPRNGSECGAAVVASSNAAAWEGIRIFDISDPASPQYVGNVKTRCGSHTHTLVPKPGDDGSVYLYNAAYDVSASAYYCKPPHQQLEIIEVDLDDPAGAHIAKEVSLWDAENPAFTAADRVDGGASTSVTNGCHDLTAYPAKDLLAAACMGDGVMVDISDPLNPAVTERVRDENYAFWHTAQFSDNASKVVFQDELGGGSSATCLPGTPQYRGANAIYTREGDELTLRSYFKIPRRQSTRENCVGHEGNLIQLADRDVMIQGWYQGGASLIDFTNATKPKEIGYFDRGQLGESGPISLSGYWAVYSHNGYLYGSEIGRGFDVLKLKGDEFADAVRHRQDVRNPATQEPITWDWKTAPVVPSFGDLPAATVAPESARAGTDRDFTVSVPAGTFDEGEYVDVWSTGADAKVVASGRADAEGAIALTVSVKASEPAGTKRFVVRGDAELDEALYAASLELSAVSTTTALSVSPASQVFGSNPATLTATVTGEGAEGTVTFTRGGAVIAKGVKVSGGKASVKLPRDLPVATHALRAAFVPASAGTEASTSSVVSFRVVKATAKVKAASVTKVKALKGGKLTVKVTATGTTPTGKITVTVGGKKAGAVLKNGKATISLPRLKAGNYRANVAYGGSGSVAAESIKVTIKVTR</sequence>
<name>A0A1T4YN40_9ACTN</name>
<feature type="domain" description="Bacterial Ig-like" evidence="3">
    <location>
        <begin position="626"/>
        <end position="713"/>
    </location>
</feature>
<feature type="signal peptide" evidence="2">
    <location>
        <begin position="1"/>
        <end position="29"/>
    </location>
</feature>
<proteinExistence type="predicted"/>
<evidence type="ECO:0000259" key="3">
    <source>
        <dbReference type="Pfam" id="PF16640"/>
    </source>
</evidence>
<protein>
    <submittedName>
        <fullName evidence="4">Uncharacterized conserved protein</fullName>
    </submittedName>
</protein>